<dbReference type="SUPFAM" id="SSF48452">
    <property type="entry name" value="TPR-like"/>
    <property type="match status" value="1"/>
</dbReference>
<reference evidence="1 2" key="1">
    <citation type="submission" date="2024-04" db="EMBL/GenBank/DDBJ databases">
        <title>WGS of bacteria from Torrens River.</title>
        <authorList>
            <person name="Wyrsch E.R."/>
            <person name="Drigo B."/>
        </authorList>
    </citation>
    <scope>NUCLEOTIDE SEQUENCE [LARGE SCALE GENOMIC DNA]</scope>
    <source>
        <strain evidence="1 2">TWI391</strain>
    </source>
</reference>
<dbReference type="Gene3D" id="1.25.40.390">
    <property type="match status" value="1"/>
</dbReference>
<dbReference type="EMBL" id="JBDJNQ010000003">
    <property type="protein sequence ID" value="MEN5377229.1"/>
    <property type="molecule type" value="Genomic_DNA"/>
</dbReference>
<evidence type="ECO:0000313" key="1">
    <source>
        <dbReference type="EMBL" id="MEN5377229.1"/>
    </source>
</evidence>
<dbReference type="InterPro" id="IPR011990">
    <property type="entry name" value="TPR-like_helical_dom_sf"/>
</dbReference>
<dbReference type="InterPro" id="IPR041662">
    <property type="entry name" value="SusD-like_2"/>
</dbReference>
<dbReference type="PROSITE" id="PS51257">
    <property type="entry name" value="PROKAR_LIPOPROTEIN"/>
    <property type="match status" value="1"/>
</dbReference>
<comment type="caution">
    <text evidence="1">The sequence shown here is derived from an EMBL/GenBank/DDBJ whole genome shotgun (WGS) entry which is preliminary data.</text>
</comment>
<accession>A0ABV0BUJ6</accession>
<name>A0ABV0BUJ6_9SPHI</name>
<keyword evidence="2" id="KW-1185">Reference proteome</keyword>
<protein>
    <submittedName>
        <fullName evidence="1">SusD/RagB family nutrient-binding outer membrane lipoprotein</fullName>
    </submittedName>
</protein>
<proteinExistence type="predicted"/>
<dbReference type="Proteomes" id="UP001409291">
    <property type="component" value="Unassembled WGS sequence"/>
</dbReference>
<organism evidence="1 2">
    <name type="scientific">Sphingobacterium kitahiroshimense</name>
    <dbReference type="NCBI Taxonomy" id="470446"/>
    <lineage>
        <taxon>Bacteria</taxon>
        <taxon>Pseudomonadati</taxon>
        <taxon>Bacteroidota</taxon>
        <taxon>Sphingobacteriia</taxon>
        <taxon>Sphingobacteriales</taxon>
        <taxon>Sphingobacteriaceae</taxon>
        <taxon>Sphingobacterium</taxon>
    </lineage>
</organism>
<dbReference type="Pfam" id="PF12771">
    <property type="entry name" value="SusD-like_2"/>
    <property type="match status" value="1"/>
</dbReference>
<gene>
    <name evidence="1" type="ORF">ABE541_08155</name>
</gene>
<keyword evidence="1" id="KW-0449">Lipoprotein</keyword>
<sequence length="503" mass="56467">MKYNIRKIGLMSFAFFTLTSCKDFLDVNVNPNSPIKENLSLNAKLPAALVTSAAYEAIQLNQIGGLWGGYWGTSNEGINSFGALKIYNGPGIRDTRDGLAVWESTYNNLFYYKEILEQAEIEDAKFYSGIAKIMMGYHFFILVDFYNNVPYEDALKGSVILHPSYESGKDVYKKSVDLITQGIEEIKVASLLPANDDVVFKGNKTKWAKFGNTLKLRALLRQSEVSGQASYITEEIAKITKEGSGFLEEDASVNPGFLNTASKINPFYETYYRNNSGVAVANYANIRPTQYLIGKYKEFNDPRLAQNYVSINGDFKGVVFGENMVKDEYAAVNTSSLKGPNENGNQPAGIIKSFNQSIILISLAESNFLRAEAVERDWITGIASQLYQSGIQASFNYLFNVNNYNVQSYINQTNVNYATATNKIERIITQKWLALNNINNIQSWNDFRRLGYPNFPNSVSSPVPNGYPLRFMYPETEINTNNQNVVSQGDNGVLTNRVWWDAN</sequence>
<dbReference type="RefSeq" id="WP_346581077.1">
    <property type="nucleotide sequence ID" value="NZ_JBDJLH010000004.1"/>
</dbReference>
<evidence type="ECO:0000313" key="2">
    <source>
        <dbReference type="Proteomes" id="UP001409291"/>
    </source>
</evidence>